<dbReference type="PANTHER" id="PTHR34560:SF1">
    <property type="entry name" value="START DOMAIN-CONTAINING PROTEIN"/>
    <property type="match status" value="1"/>
</dbReference>
<accession>A0ABM4UH80</accession>
<feature type="region of interest" description="Disordered" evidence="1">
    <location>
        <begin position="452"/>
        <end position="473"/>
    </location>
</feature>
<reference evidence="3 4" key="1">
    <citation type="submission" date="2025-05" db="UniProtKB">
        <authorList>
            <consortium name="RefSeq"/>
        </authorList>
    </citation>
    <scope>IDENTIFICATION</scope>
    <source>
        <tissue evidence="3 4">Leaves</tissue>
    </source>
</reference>
<feature type="region of interest" description="Disordered" evidence="1">
    <location>
        <begin position="495"/>
        <end position="528"/>
    </location>
</feature>
<proteinExistence type="predicted"/>
<organism evidence="2 3">
    <name type="scientific">Coffea arabica</name>
    <name type="common">Arabian coffee</name>
    <dbReference type="NCBI Taxonomy" id="13443"/>
    <lineage>
        <taxon>Eukaryota</taxon>
        <taxon>Viridiplantae</taxon>
        <taxon>Streptophyta</taxon>
        <taxon>Embryophyta</taxon>
        <taxon>Tracheophyta</taxon>
        <taxon>Spermatophyta</taxon>
        <taxon>Magnoliopsida</taxon>
        <taxon>eudicotyledons</taxon>
        <taxon>Gunneridae</taxon>
        <taxon>Pentapetalae</taxon>
        <taxon>asterids</taxon>
        <taxon>lamiids</taxon>
        <taxon>Gentianales</taxon>
        <taxon>Rubiaceae</taxon>
        <taxon>Ixoroideae</taxon>
        <taxon>Gardenieae complex</taxon>
        <taxon>Bertiereae - Coffeeae clade</taxon>
        <taxon>Coffeeae</taxon>
        <taxon>Coffea</taxon>
    </lineage>
</organism>
<protein>
    <submittedName>
        <fullName evidence="3 4">Uncharacterized protein isoform X1</fullName>
    </submittedName>
</protein>
<evidence type="ECO:0000313" key="2">
    <source>
        <dbReference type="Proteomes" id="UP001652660"/>
    </source>
</evidence>
<feature type="compositionally biased region" description="Polar residues" evidence="1">
    <location>
        <begin position="507"/>
        <end position="528"/>
    </location>
</feature>
<sequence length="610" mass="68856">MEDSCISLYRDKLDKTLSCHDLTDVETLGRLVKDQILRSSEVENEVPLWMMLRGQSTVRPHIVVGKYTFTHNACTFQSGDKKCDNDMIIIILLFCQVKQDTEEFRVMYREGPEGTPFHTLLVEGYVDGPLDVCLCIAWEAGLYPKWWPQITVPSFKLISSQCLQKVRIGEQICLVRMKFSWPLSTREAIIHYFEFEYLRDDLVVVLLNSISDLESIDISSHGFTRDGIPDAQDVIRIDVVGGFALQKVSANRSYLRKIANMDVKLDFVPPALINFVSRQILGSGFMLYKKKVASVAKDDEDFARALKDPLYAHVGQSFYSNGLSTKTPQPAEMNNDTSCLLKEQLEERENVSSSQEMVHNHDSAVNSQAGDSFVPDKKLYGEIEEIKENDSEGSQCLAELDNNSSINLPTNQIDSGFSTDNKKVVIHPEVEQALRILDDVISVFQECRPNDETRILPGSPKEESQYLENNKAREAGYSEANRICKNIEARGRPIEKEDPEVIGSYEPRNSSGSHRIRQTGSNTYSRNANHNKIAPASQDFSGPCEIDHAAPLSSQNQRMELTLTEKATKDENVFSPDANGVGGDEARRSKNKKIRFCCFSSLSWQYQLEN</sequence>
<dbReference type="GeneID" id="113691057"/>
<dbReference type="PANTHER" id="PTHR34560">
    <property type="entry name" value="POLYKETIDE CYCLASE/DEHYDRASE/LIPID TRANSPORT SUPERFAMILY PROTEIN"/>
    <property type="match status" value="1"/>
</dbReference>
<keyword evidence="2" id="KW-1185">Reference proteome</keyword>
<evidence type="ECO:0000313" key="4">
    <source>
        <dbReference type="RefSeq" id="XP_071906645.1"/>
    </source>
</evidence>
<dbReference type="SUPFAM" id="SSF55961">
    <property type="entry name" value="Bet v1-like"/>
    <property type="match status" value="1"/>
</dbReference>
<gene>
    <name evidence="3 4" type="primary">LOC113691057</name>
</gene>
<evidence type="ECO:0000256" key="1">
    <source>
        <dbReference type="SAM" id="MobiDB-lite"/>
    </source>
</evidence>
<dbReference type="Gene3D" id="3.30.530.20">
    <property type="match status" value="1"/>
</dbReference>
<dbReference type="RefSeq" id="XP_071906645.1">
    <property type="nucleotide sequence ID" value="XM_072050544.1"/>
</dbReference>
<evidence type="ECO:0000313" key="3">
    <source>
        <dbReference type="RefSeq" id="XP_071906644.1"/>
    </source>
</evidence>
<dbReference type="InterPro" id="IPR023393">
    <property type="entry name" value="START-like_dom_sf"/>
</dbReference>
<dbReference type="RefSeq" id="XP_071906644.1">
    <property type="nucleotide sequence ID" value="XM_072050543.1"/>
</dbReference>
<dbReference type="Proteomes" id="UP001652660">
    <property type="component" value="Chromosome 5c"/>
</dbReference>
<name>A0ABM4UH80_COFAR</name>